<keyword evidence="3" id="KW-1185">Reference proteome</keyword>
<dbReference type="HOGENOM" id="CLU_1940358_0_0_1"/>
<dbReference type="Proteomes" id="UP000015101">
    <property type="component" value="Unassembled WGS sequence"/>
</dbReference>
<accession>T1ENR9</accession>
<protein>
    <submittedName>
        <fullName evidence="1 2">Uncharacterized protein</fullName>
    </submittedName>
</protein>
<dbReference type="AlphaFoldDB" id="T1ENR9"/>
<reference evidence="2" key="3">
    <citation type="submission" date="2015-06" db="UniProtKB">
        <authorList>
            <consortium name="EnsemblMetazoa"/>
        </authorList>
    </citation>
    <scope>IDENTIFICATION</scope>
</reference>
<dbReference type="KEGG" id="hro:HELRODRAFT_159229"/>
<reference evidence="1 3" key="2">
    <citation type="journal article" date="2013" name="Nature">
        <title>Insights into bilaterian evolution from three spiralian genomes.</title>
        <authorList>
            <person name="Simakov O."/>
            <person name="Marletaz F."/>
            <person name="Cho S.J."/>
            <person name="Edsinger-Gonzales E."/>
            <person name="Havlak P."/>
            <person name="Hellsten U."/>
            <person name="Kuo D.H."/>
            <person name="Larsson T."/>
            <person name="Lv J."/>
            <person name="Arendt D."/>
            <person name="Savage R."/>
            <person name="Osoegawa K."/>
            <person name="de Jong P."/>
            <person name="Grimwood J."/>
            <person name="Chapman J.A."/>
            <person name="Shapiro H."/>
            <person name="Aerts A."/>
            <person name="Otillar R.P."/>
            <person name="Terry A.Y."/>
            <person name="Boore J.L."/>
            <person name="Grigoriev I.V."/>
            <person name="Lindberg D.R."/>
            <person name="Seaver E.C."/>
            <person name="Weisblat D.A."/>
            <person name="Putnam N.H."/>
            <person name="Rokhsar D.S."/>
        </authorList>
    </citation>
    <scope>NUCLEOTIDE SEQUENCE</scope>
</reference>
<dbReference type="EMBL" id="KB095811">
    <property type="protein sequence ID" value="ESO12653.1"/>
    <property type="molecule type" value="Genomic_DNA"/>
</dbReference>
<gene>
    <name evidence="2" type="primary">20198219</name>
    <name evidence="1" type="ORF">HELRODRAFT_159229</name>
</gene>
<evidence type="ECO:0000313" key="1">
    <source>
        <dbReference type="EMBL" id="ESO12653.1"/>
    </source>
</evidence>
<evidence type="ECO:0000313" key="3">
    <source>
        <dbReference type="Proteomes" id="UP000015101"/>
    </source>
</evidence>
<dbReference type="EnsemblMetazoa" id="HelroT159229">
    <property type="protein sequence ID" value="HelroP159229"/>
    <property type="gene ID" value="HelroG159229"/>
</dbReference>
<dbReference type="InParanoid" id="T1ENR9"/>
<evidence type="ECO:0000313" key="2">
    <source>
        <dbReference type="EnsemblMetazoa" id="HelroP159229"/>
    </source>
</evidence>
<dbReference type="RefSeq" id="XP_009009373.1">
    <property type="nucleotide sequence ID" value="XM_009011125.1"/>
</dbReference>
<dbReference type="CTD" id="20198219"/>
<sequence length="130" mass="14875">MADIILYIQNGEKTFDSLLSISKIRNLNFNCNVRQAACTGNDANNNSLKVENYKQTACLTSLNCKNFFRTRAAQKHQCYIQHASNNKKQPLISKSNEISIIKYICVYDHIRNYVNEHPGNIEASKETTEK</sequence>
<organism evidence="2 3">
    <name type="scientific">Helobdella robusta</name>
    <name type="common">Californian leech</name>
    <dbReference type="NCBI Taxonomy" id="6412"/>
    <lineage>
        <taxon>Eukaryota</taxon>
        <taxon>Metazoa</taxon>
        <taxon>Spiralia</taxon>
        <taxon>Lophotrochozoa</taxon>
        <taxon>Annelida</taxon>
        <taxon>Clitellata</taxon>
        <taxon>Hirudinea</taxon>
        <taxon>Rhynchobdellida</taxon>
        <taxon>Glossiphoniidae</taxon>
        <taxon>Helobdella</taxon>
    </lineage>
</organism>
<proteinExistence type="predicted"/>
<dbReference type="GeneID" id="20198219"/>
<dbReference type="EMBL" id="AMQM01000213">
    <property type="status" value="NOT_ANNOTATED_CDS"/>
    <property type="molecule type" value="Genomic_DNA"/>
</dbReference>
<name>T1ENR9_HELRO</name>
<reference evidence="3" key="1">
    <citation type="submission" date="2012-12" db="EMBL/GenBank/DDBJ databases">
        <authorList>
            <person name="Hellsten U."/>
            <person name="Grimwood J."/>
            <person name="Chapman J.A."/>
            <person name="Shapiro H."/>
            <person name="Aerts A."/>
            <person name="Otillar R.P."/>
            <person name="Terry A.Y."/>
            <person name="Boore J.L."/>
            <person name="Simakov O."/>
            <person name="Marletaz F."/>
            <person name="Cho S.-J."/>
            <person name="Edsinger-Gonzales E."/>
            <person name="Havlak P."/>
            <person name="Kuo D.-H."/>
            <person name="Larsson T."/>
            <person name="Lv J."/>
            <person name="Arendt D."/>
            <person name="Savage R."/>
            <person name="Osoegawa K."/>
            <person name="de Jong P."/>
            <person name="Lindberg D.R."/>
            <person name="Seaver E.C."/>
            <person name="Weisblat D.A."/>
            <person name="Putnam N.H."/>
            <person name="Grigoriev I.V."/>
            <person name="Rokhsar D.S."/>
        </authorList>
    </citation>
    <scope>NUCLEOTIDE SEQUENCE</scope>
</reference>